<dbReference type="PANTHER" id="PTHR30026:SF20">
    <property type="entry name" value="OUTER MEMBRANE PROTEIN TOLC"/>
    <property type="match status" value="1"/>
</dbReference>
<dbReference type="GO" id="GO:0015562">
    <property type="term" value="F:efflux transmembrane transporter activity"/>
    <property type="evidence" value="ECO:0007669"/>
    <property type="project" value="InterPro"/>
</dbReference>
<sequence>MKKIIVAIISILVFNPSLFSQNPIESVLKEIEKNNTTLSALQKRAEAEQIGNKTNIYLQNPEVEFDYLWGNDIIGNEKYFSATQSFDFPTAYNYKKEISNIKNEQVELEYQKQLKDLLLDARLTAYELVYTNAMISELSKRLNHAQSIAKSYKTKLDAGEANILEFNKAQLNLLNLNKELESLNIEREALLGELTRLNGGIPIKFNVNEFPTTSISADFEQWCAQAEQSNPMLNWLKKEMEASEKQVGLNRAMSLPKFKTGYMSENVIGQKFQGITLGLSIPLWENKNKVKYARANAAAMEKTANDQKVQFYNRLKLLHAKAIGLQNNANDYKSKLQTFDSSELLKKALDKGEISLIDYILELSIYYESVNNLLELKRDMNITIAELNQYL</sequence>
<keyword evidence="4" id="KW-0472">Membrane</keyword>
<dbReference type="GO" id="GO:0009279">
    <property type="term" value="C:cell outer membrane"/>
    <property type="evidence" value="ECO:0007669"/>
    <property type="project" value="UniProtKB-SubCell"/>
</dbReference>
<dbReference type="GO" id="GO:0015288">
    <property type="term" value="F:porin activity"/>
    <property type="evidence" value="ECO:0007669"/>
    <property type="project" value="TreeGrafter"/>
</dbReference>
<proteinExistence type="predicted"/>
<dbReference type="GO" id="GO:1990281">
    <property type="term" value="C:efflux pump complex"/>
    <property type="evidence" value="ECO:0007669"/>
    <property type="project" value="TreeGrafter"/>
</dbReference>
<evidence type="ECO:0000256" key="1">
    <source>
        <dbReference type="ARBA" id="ARBA00004442"/>
    </source>
</evidence>
<evidence type="ECO:0000256" key="6">
    <source>
        <dbReference type="SAM" id="Coils"/>
    </source>
</evidence>
<accession>A0A6I6JS24</accession>
<keyword evidence="6" id="KW-0175">Coiled coil</keyword>
<feature type="coiled-coil region" evidence="6">
    <location>
        <begin position="166"/>
        <end position="193"/>
    </location>
</feature>
<name>A0A6I6JS24_9BACT</name>
<dbReference type="RefSeq" id="WP_158868936.1">
    <property type="nucleotide sequence ID" value="NZ_CP046401.1"/>
</dbReference>
<organism evidence="7 8">
    <name type="scientific">Maribellus comscasis</name>
    <dbReference type="NCBI Taxonomy" id="2681766"/>
    <lineage>
        <taxon>Bacteria</taxon>
        <taxon>Pseudomonadati</taxon>
        <taxon>Bacteroidota</taxon>
        <taxon>Bacteroidia</taxon>
        <taxon>Marinilabiliales</taxon>
        <taxon>Prolixibacteraceae</taxon>
        <taxon>Maribellus</taxon>
    </lineage>
</organism>
<evidence type="ECO:0000313" key="7">
    <source>
        <dbReference type="EMBL" id="QGY45796.1"/>
    </source>
</evidence>
<dbReference type="SUPFAM" id="SSF56954">
    <property type="entry name" value="Outer membrane efflux proteins (OEP)"/>
    <property type="match status" value="1"/>
</dbReference>
<evidence type="ECO:0000256" key="5">
    <source>
        <dbReference type="ARBA" id="ARBA00023237"/>
    </source>
</evidence>
<evidence type="ECO:0000256" key="3">
    <source>
        <dbReference type="ARBA" id="ARBA00022692"/>
    </source>
</evidence>
<dbReference type="AlphaFoldDB" id="A0A6I6JS24"/>
<comment type="subcellular location">
    <subcellularLocation>
        <location evidence="1">Cell outer membrane</location>
    </subcellularLocation>
</comment>
<keyword evidence="3" id="KW-0812">Transmembrane</keyword>
<keyword evidence="2" id="KW-1134">Transmembrane beta strand</keyword>
<evidence type="ECO:0000313" key="8">
    <source>
        <dbReference type="Proteomes" id="UP000428260"/>
    </source>
</evidence>
<keyword evidence="8" id="KW-1185">Reference proteome</keyword>
<protein>
    <submittedName>
        <fullName evidence="7">Transporter</fullName>
    </submittedName>
</protein>
<dbReference type="PANTHER" id="PTHR30026">
    <property type="entry name" value="OUTER MEMBRANE PROTEIN TOLC"/>
    <property type="match status" value="1"/>
</dbReference>
<dbReference type="InterPro" id="IPR051906">
    <property type="entry name" value="TolC-like"/>
</dbReference>
<dbReference type="KEGG" id="mcos:GM418_19590"/>
<keyword evidence="5" id="KW-0998">Cell outer membrane</keyword>
<dbReference type="Gene3D" id="1.20.1600.10">
    <property type="entry name" value="Outer membrane efflux proteins (OEP)"/>
    <property type="match status" value="1"/>
</dbReference>
<reference evidence="7 8" key="1">
    <citation type="submission" date="2019-11" db="EMBL/GenBank/DDBJ databases">
        <authorList>
            <person name="Zheng R.K."/>
            <person name="Sun C.M."/>
        </authorList>
    </citation>
    <scope>NUCLEOTIDE SEQUENCE [LARGE SCALE GENOMIC DNA]</scope>
    <source>
        <strain evidence="7 8">WC007</strain>
    </source>
</reference>
<gene>
    <name evidence="7" type="ORF">GM418_19590</name>
</gene>
<evidence type="ECO:0000256" key="4">
    <source>
        <dbReference type="ARBA" id="ARBA00023136"/>
    </source>
</evidence>
<dbReference type="EMBL" id="CP046401">
    <property type="protein sequence ID" value="QGY45796.1"/>
    <property type="molecule type" value="Genomic_DNA"/>
</dbReference>
<dbReference type="Proteomes" id="UP000428260">
    <property type="component" value="Chromosome"/>
</dbReference>
<evidence type="ECO:0000256" key="2">
    <source>
        <dbReference type="ARBA" id="ARBA00022452"/>
    </source>
</evidence>